<feature type="compositionally biased region" description="Acidic residues" evidence="10">
    <location>
        <begin position="632"/>
        <end position="646"/>
    </location>
</feature>
<feature type="compositionally biased region" description="Low complexity" evidence="10">
    <location>
        <begin position="520"/>
        <end position="540"/>
    </location>
</feature>
<dbReference type="EMBL" id="SGPM01000015">
    <property type="protein sequence ID" value="THH32812.1"/>
    <property type="molecule type" value="Genomic_DNA"/>
</dbReference>
<dbReference type="Pfam" id="PF04108">
    <property type="entry name" value="ATG17_like"/>
    <property type="match status" value="1"/>
</dbReference>
<dbReference type="InterPro" id="IPR019460">
    <property type="entry name" value="Atg11_C"/>
</dbReference>
<dbReference type="OrthoDB" id="447953at2759"/>
<feature type="compositionally biased region" description="Basic residues" evidence="10">
    <location>
        <begin position="1646"/>
        <end position="1656"/>
    </location>
</feature>
<evidence type="ECO:0000256" key="9">
    <source>
        <dbReference type="SAM" id="Coils"/>
    </source>
</evidence>
<feature type="compositionally biased region" description="Pro residues" evidence="10">
    <location>
        <begin position="1737"/>
        <end position="1746"/>
    </location>
</feature>
<evidence type="ECO:0000256" key="10">
    <source>
        <dbReference type="SAM" id="MobiDB-lite"/>
    </source>
</evidence>
<feature type="compositionally biased region" description="Polar residues" evidence="10">
    <location>
        <begin position="1704"/>
        <end position="1713"/>
    </location>
</feature>
<comment type="caution">
    <text evidence="14">The sequence shown here is derived from an EMBL/GenBank/DDBJ whole genome shotgun (WGS) entry which is preliminary data.</text>
</comment>
<protein>
    <recommendedName>
        <fullName evidence="8">Autophagy-related protein 11</fullName>
    </recommendedName>
</protein>
<keyword evidence="5 8" id="KW-0072">Autophagy</keyword>
<dbReference type="InterPro" id="IPR025151">
    <property type="entry name" value="ELYS_dom"/>
</dbReference>
<feature type="compositionally biased region" description="Polar residues" evidence="10">
    <location>
        <begin position="1775"/>
        <end position="1784"/>
    </location>
</feature>
<feature type="domain" description="Autophagy protein ATG17-like" evidence="11">
    <location>
        <begin position="713"/>
        <end position="1019"/>
    </location>
</feature>
<evidence type="ECO:0000256" key="6">
    <source>
        <dbReference type="ARBA" id="ARBA00023054"/>
    </source>
</evidence>
<evidence type="ECO:0000256" key="3">
    <source>
        <dbReference type="ARBA" id="ARBA00022448"/>
    </source>
</evidence>
<feature type="compositionally biased region" description="Low complexity" evidence="10">
    <location>
        <begin position="383"/>
        <end position="395"/>
    </location>
</feature>
<sequence length="1885" mass="209000">MSDNLIYDILLLSGNVHNATVLYPPTDISKLRELLTAIEESSYDSLKKDCLVYFLLKWHRDERAKQFSLTRSIPPQFVALADAYWALDCGVEVPRAITLLADERINRDYTSKILQAISLSSNPYPLIRKYIRTVKPILSEPDDMDTYALALADSNFLEAWQYQQTFPEGESRSRLLKKLLHWSITPKPRPQPLQQLLGFPFTTFEQSLVHAFAVRPPSSVSTASITAIQDLVCLRLVLIGQTTTAAKLNRQFHTGVSGDSRRGAQERKSMMIDEAVALLPAAERRLLELELERTKDGEGAGSSSSWGSMDLSMSMSWEHVAPSQPQANGAAPKFGRTSDTFMHGPATPISKKSGAPRFGGPISSLASGSGNSPSFVLRRSQVSPNTTTPPTASSSRVKSLAAKFQNTPPERSAESLFDTAGSANMQRNAFYEPPVSAGSKRPLEPDTSHALASSTNSMADASTASASAVRDLLREEGEEDVDMDAGHADSRKMEEPHPASQPDTHDEPTGMDDDEDPRELSFSLFSNNNSRPSRTSNSRPVKAKAVAEEMGPKMPPGAFFADYEDDDEEAARPPLPVQPTRPRKSESKPSSVPVSHKPSRPQEKQPALTRPARDRKSLKASDLGRSLPGSLMDDDDDDDEAQEENETGVAEEHILAYLSDGRRFNNESIRELAGVQDQTIFVFNKAYLDLDMDQVLDRVRVHATLQPQVEVAVSQLASLYLRPARIHADEVDRTLRSLRYQNEALRIASSALDLHVLAIADAFESIASSAQHELDKQSALLGSVEADLEIASRVAIHREFLSETYKKAMDVGQKARTLGDYVSQPKMRQLLNTTAEDLQERFLGVRDTMTRLQEGADDVRAVVADANPLDEAERCGKQSDEALKQLTHLTSIADITSMPEIRQHELAVRGELERLVRVKNSYTERCIATLRQISVLNNYLVELPVAMSSLQSSLRAKTSFSHIQRLHNMLYAYGATLVEVVRRKEFVEFFNQRSQSILEVMAKVSANERKRRQFYRGEVHGQLPFEAKGMDDQVPAVDFTPKAPAESPYSLDRSDVDALMHVLEDLEHFASQSSDPATLTSVREARLGLEKLIGKMDALESGFDRIAERSILSGSRILSNRRRCVLKSLTMFRETTADRVITAIEADDYVYSELEAQIAQLRQEREEREASISQGKQSLEAEISRLHGLLEDSEAARDHLERDFRSTKALFESETTSRRILEQRNAEVCADASAQRTALVSALAEATEQTKEAEMLRQELAQARSDFEDVKALESRNADNISKLLEEQANALRRLDEARARGEDLELQIRDARTESDDVKRALGEASKEKDRLLRAQASEHDRVMRDHIAEADGDRAVLEHQYLELKAALDGMEQELKSARASAETTNSDAVGLREELQRVEHELREARHVERVLREDLRAGRASQSDFELRLENSSRLVAQILDVALSFRESHIKALSAAQTMTAHPPSSKTPGSSSMTDSTSFGMRRSVISHLDEPSPIDPSDQAAALETLRTFDHDHFLEAIHKTGSTIRKWQKQCKDYRERAKGKISFRNFAKGDLALFLPTRNSISKPWAAFNVSFPHYFLQATGHLAEQLKTREWIVARITSLTERVVDPKDPSTNPYGLGDGVKYYMLEVEDWTQPAHPSKRRISHRKTISSEMPTSPTEVAPVGPTGLPEAEVEESFTVTRPPTSRLFPSPPRPGSSPNAPSSLSRLLAQAENSPELLSPQFEKAPFPSTSPPAPPSPARSVSVSTAQDGKIYAAGSSGTLRPGSRASRQSTSSKFSTARIPFAGTAGTAKAIATTALSEQILPTAPGGSAREPAIWRIIQSFPARLTDGRDVYDHATSPSYDVLPASSVRVDICCGTNREEQAGEYCEWLGREFRP</sequence>
<dbReference type="Pfam" id="PF10377">
    <property type="entry name" value="ATG11"/>
    <property type="match status" value="1"/>
</dbReference>
<accession>A0A4S4N1M2</accession>
<feature type="region of interest" description="Disordered" evidence="10">
    <location>
        <begin position="1728"/>
        <end position="1784"/>
    </location>
</feature>
<dbReference type="PANTHER" id="PTHR13222">
    <property type="entry name" value="RB1-INDUCIBLE COILED-COIL"/>
    <property type="match status" value="1"/>
</dbReference>
<keyword evidence="15" id="KW-1185">Reference proteome</keyword>
<evidence type="ECO:0000259" key="13">
    <source>
        <dbReference type="Pfam" id="PF13934"/>
    </source>
</evidence>
<dbReference type="GO" id="GO:0000045">
    <property type="term" value="P:autophagosome assembly"/>
    <property type="evidence" value="ECO:0007669"/>
    <property type="project" value="UniProtKB-UniRule"/>
</dbReference>
<feature type="region of interest" description="Disordered" evidence="10">
    <location>
        <begin position="1643"/>
        <end position="1714"/>
    </location>
</feature>
<feature type="compositionally biased region" description="Low complexity" evidence="10">
    <location>
        <begin position="363"/>
        <end position="374"/>
    </location>
</feature>
<dbReference type="GO" id="GO:0034517">
    <property type="term" value="P:ribophagy"/>
    <property type="evidence" value="ECO:0007669"/>
    <property type="project" value="TreeGrafter"/>
</dbReference>
<feature type="coiled-coil region" evidence="9">
    <location>
        <begin position="1239"/>
        <end position="1329"/>
    </location>
</feature>
<proteinExistence type="inferred from homology"/>
<evidence type="ECO:0000256" key="5">
    <source>
        <dbReference type="ARBA" id="ARBA00023006"/>
    </source>
</evidence>
<feature type="region of interest" description="Disordered" evidence="10">
    <location>
        <begin position="432"/>
        <end position="652"/>
    </location>
</feature>
<dbReference type="GO" id="GO:0019901">
    <property type="term" value="F:protein kinase binding"/>
    <property type="evidence" value="ECO:0007669"/>
    <property type="project" value="TreeGrafter"/>
</dbReference>
<dbReference type="GO" id="GO:0015031">
    <property type="term" value="P:protein transport"/>
    <property type="evidence" value="ECO:0007669"/>
    <property type="project" value="UniProtKB-KW"/>
</dbReference>
<evidence type="ECO:0000256" key="2">
    <source>
        <dbReference type="ARBA" id="ARBA00009729"/>
    </source>
</evidence>
<dbReference type="InterPro" id="IPR040040">
    <property type="entry name" value="ATG11"/>
</dbReference>
<evidence type="ECO:0000259" key="11">
    <source>
        <dbReference type="Pfam" id="PF04108"/>
    </source>
</evidence>
<evidence type="ECO:0000259" key="12">
    <source>
        <dbReference type="Pfam" id="PF10377"/>
    </source>
</evidence>
<dbReference type="GO" id="GO:1990316">
    <property type="term" value="C:Atg1/ULK1 kinase complex"/>
    <property type="evidence" value="ECO:0007669"/>
    <property type="project" value="TreeGrafter"/>
</dbReference>
<dbReference type="GO" id="GO:0005634">
    <property type="term" value="C:nucleus"/>
    <property type="evidence" value="ECO:0007669"/>
    <property type="project" value="UniProtKB-SubCell"/>
</dbReference>
<dbReference type="InterPro" id="IPR045326">
    <property type="entry name" value="ATG17-like_dom"/>
</dbReference>
<evidence type="ECO:0000313" key="15">
    <source>
        <dbReference type="Proteomes" id="UP000308730"/>
    </source>
</evidence>
<keyword evidence="6 9" id="KW-0175">Coiled coil</keyword>
<keyword evidence="8" id="KW-0472">Membrane</keyword>
<dbReference type="Proteomes" id="UP000308730">
    <property type="component" value="Unassembled WGS sequence"/>
</dbReference>
<dbReference type="GO" id="GO:0034727">
    <property type="term" value="P:piecemeal microautophagy of the nucleus"/>
    <property type="evidence" value="ECO:0007669"/>
    <property type="project" value="TreeGrafter"/>
</dbReference>
<feature type="coiled-coil region" evidence="9">
    <location>
        <begin position="1144"/>
        <end position="1196"/>
    </location>
</feature>
<dbReference type="Pfam" id="PF13934">
    <property type="entry name" value="ELYS"/>
    <property type="match status" value="1"/>
</dbReference>
<keyword evidence="8" id="KW-0926">Vacuole</keyword>
<feature type="compositionally biased region" description="Low complexity" evidence="10">
    <location>
        <begin position="452"/>
        <end position="468"/>
    </location>
</feature>
<dbReference type="GO" id="GO:0034045">
    <property type="term" value="C:phagophore assembly site membrane"/>
    <property type="evidence" value="ECO:0007669"/>
    <property type="project" value="UniProtKB-SubCell"/>
</dbReference>
<comment type="subunit">
    <text evidence="8">Homodimer.</text>
</comment>
<reference evidence="14 15" key="1">
    <citation type="submission" date="2019-02" db="EMBL/GenBank/DDBJ databases">
        <title>Genome sequencing of the rare red list fungi Antrodiella citrinella (Flaviporus citrinellus).</title>
        <authorList>
            <person name="Buettner E."/>
            <person name="Kellner H."/>
        </authorList>
    </citation>
    <scope>NUCLEOTIDE SEQUENCE [LARGE SCALE GENOMIC DNA]</scope>
    <source>
        <strain evidence="14 15">DSM 108506</strain>
    </source>
</reference>
<keyword evidence="4 8" id="KW-0653">Protein transport</keyword>
<comment type="function">
    <text evidence="8">Involved in cytoplasm to vacuole transport (Cvt), pexophagy, mitophagy and nucleophagy. Recruits mitochondria for their selective degradation via autophagy (mitophagy) during starvation. Works as scaffold proteins that recruit ATG proteins to the pre-autophagosome (PAS), the site of vesicle/autophagosome formation. Required for the Cvt vesicles completion.</text>
</comment>
<comment type="subcellular location">
    <subcellularLocation>
        <location evidence="1">Nucleus</location>
    </subcellularLocation>
    <subcellularLocation>
        <location evidence="8">Preautophagosomal structure membrane</location>
        <topology evidence="8">Peripheral membrane protein</topology>
    </subcellularLocation>
    <subcellularLocation>
        <location evidence="8">Vacuole membrane</location>
        <topology evidence="8">Peripheral membrane protein</topology>
    </subcellularLocation>
    <text evidence="8">During pexophagy, accumulates in the vacuolar membrane region, where the peroxisomes contact the vacuole.</text>
</comment>
<evidence type="ECO:0000313" key="14">
    <source>
        <dbReference type="EMBL" id="THH32812.1"/>
    </source>
</evidence>
<gene>
    <name evidence="14" type="ORF">EUX98_g1391</name>
</gene>
<feature type="region of interest" description="Disordered" evidence="10">
    <location>
        <begin position="1461"/>
        <end position="1483"/>
    </location>
</feature>
<feature type="region of interest" description="Disordered" evidence="10">
    <location>
        <begin position="319"/>
        <end position="414"/>
    </location>
</feature>
<feature type="coiled-coil region" evidence="9">
    <location>
        <begin position="1356"/>
        <end position="1418"/>
    </location>
</feature>
<name>A0A4S4N1M2_9APHY</name>
<dbReference type="GO" id="GO:1903599">
    <property type="term" value="P:positive regulation of autophagy of mitochondrion"/>
    <property type="evidence" value="ECO:0007669"/>
    <property type="project" value="UniProtKB-UniRule"/>
</dbReference>
<evidence type="ECO:0000256" key="7">
    <source>
        <dbReference type="ARBA" id="ARBA00023242"/>
    </source>
</evidence>
<feature type="domain" description="ELYS-like" evidence="13">
    <location>
        <begin position="6"/>
        <end position="213"/>
    </location>
</feature>
<feature type="domain" description="Autophagy-related protein 11 C-terminal" evidence="12">
    <location>
        <begin position="1527"/>
        <end position="1638"/>
    </location>
</feature>
<dbReference type="GO" id="GO:0005774">
    <property type="term" value="C:vacuolar membrane"/>
    <property type="evidence" value="ECO:0007669"/>
    <property type="project" value="UniProtKB-SubCell"/>
</dbReference>
<evidence type="ECO:0000256" key="4">
    <source>
        <dbReference type="ARBA" id="ARBA00022927"/>
    </source>
</evidence>
<dbReference type="GO" id="GO:0060090">
    <property type="term" value="F:molecular adaptor activity"/>
    <property type="evidence" value="ECO:0007669"/>
    <property type="project" value="TreeGrafter"/>
</dbReference>
<evidence type="ECO:0000256" key="8">
    <source>
        <dbReference type="RuleBase" id="RU367075"/>
    </source>
</evidence>
<feature type="compositionally biased region" description="Basic and acidic residues" evidence="10">
    <location>
        <begin position="484"/>
        <end position="508"/>
    </location>
</feature>
<dbReference type="GO" id="GO:0061709">
    <property type="term" value="P:reticulophagy"/>
    <property type="evidence" value="ECO:0007669"/>
    <property type="project" value="TreeGrafter"/>
</dbReference>
<dbReference type="GO" id="GO:0000422">
    <property type="term" value="P:autophagy of mitochondrion"/>
    <property type="evidence" value="ECO:0007669"/>
    <property type="project" value="TreeGrafter"/>
</dbReference>
<keyword evidence="7" id="KW-0539">Nucleus</keyword>
<keyword evidence="3 8" id="KW-0813">Transport</keyword>
<organism evidence="14 15">
    <name type="scientific">Antrodiella citrinella</name>
    <dbReference type="NCBI Taxonomy" id="2447956"/>
    <lineage>
        <taxon>Eukaryota</taxon>
        <taxon>Fungi</taxon>
        <taxon>Dikarya</taxon>
        <taxon>Basidiomycota</taxon>
        <taxon>Agaricomycotina</taxon>
        <taxon>Agaricomycetes</taxon>
        <taxon>Polyporales</taxon>
        <taxon>Steccherinaceae</taxon>
        <taxon>Antrodiella</taxon>
    </lineage>
</organism>
<dbReference type="PANTHER" id="PTHR13222:SF1">
    <property type="entry name" value="RB1-INDUCIBLE COILED-COIL PROTEIN 1"/>
    <property type="match status" value="1"/>
</dbReference>
<comment type="similarity">
    <text evidence="2 8">Belongs to the ATG11 family.</text>
</comment>
<evidence type="ECO:0000256" key="1">
    <source>
        <dbReference type="ARBA" id="ARBA00004123"/>
    </source>
</evidence>